<evidence type="ECO:0000256" key="1">
    <source>
        <dbReference type="SAM" id="MobiDB-lite"/>
    </source>
</evidence>
<accession>A0A9P6U5N7</accession>
<dbReference type="EMBL" id="JAAAJB010000251">
    <property type="protein sequence ID" value="KAG0260357.1"/>
    <property type="molecule type" value="Genomic_DNA"/>
</dbReference>
<keyword evidence="3" id="KW-1185">Reference proteome</keyword>
<feature type="compositionally biased region" description="Pro residues" evidence="1">
    <location>
        <begin position="11"/>
        <end position="28"/>
    </location>
</feature>
<sequence>MASHPYKLPSRPFPKPQAPLQVPPPPLAPQATGANAVPLGTARQERRARRKAMEKAEAEATKTAKLVRRSEAKINQLILAREVPPPPPPQPPPRMSRVEYFRAVQEAKRAIEHYVLTLPMNFDNVEK</sequence>
<protein>
    <submittedName>
        <fullName evidence="2">Uncharacterized protein</fullName>
    </submittedName>
</protein>
<evidence type="ECO:0000313" key="3">
    <source>
        <dbReference type="Proteomes" id="UP000807716"/>
    </source>
</evidence>
<feature type="compositionally biased region" description="Basic and acidic residues" evidence="1">
    <location>
        <begin position="51"/>
        <end position="63"/>
    </location>
</feature>
<evidence type="ECO:0000313" key="2">
    <source>
        <dbReference type="EMBL" id="KAG0260357.1"/>
    </source>
</evidence>
<organism evidence="2 3">
    <name type="scientific">Actinomortierella ambigua</name>
    <dbReference type="NCBI Taxonomy" id="1343610"/>
    <lineage>
        <taxon>Eukaryota</taxon>
        <taxon>Fungi</taxon>
        <taxon>Fungi incertae sedis</taxon>
        <taxon>Mucoromycota</taxon>
        <taxon>Mortierellomycotina</taxon>
        <taxon>Mortierellomycetes</taxon>
        <taxon>Mortierellales</taxon>
        <taxon>Mortierellaceae</taxon>
        <taxon>Actinomortierella</taxon>
    </lineage>
</organism>
<dbReference type="AlphaFoldDB" id="A0A9P6U5N7"/>
<feature type="region of interest" description="Disordered" evidence="1">
    <location>
        <begin position="1"/>
        <end position="63"/>
    </location>
</feature>
<proteinExistence type="predicted"/>
<reference evidence="2" key="1">
    <citation type="journal article" date="2020" name="Fungal Divers.">
        <title>Resolving the Mortierellaceae phylogeny through synthesis of multi-gene phylogenetics and phylogenomics.</title>
        <authorList>
            <person name="Vandepol N."/>
            <person name="Liber J."/>
            <person name="Desiro A."/>
            <person name="Na H."/>
            <person name="Kennedy M."/>
            <person name="Barry K."/>
            <person name="Grigoriev I.V."/>
            <person name="Miller A.N."/>
            <person name="O'Donnell K."/>
            <person name="Stajich J.E."/>
            <person name="Bonito G."/>
        </authorList>
    </citation>
    <scope>NUCLEOTIDE SEQUENCE</scope>
    <source>
        <strain evidence="2">BC1065</strain>
    </source>
</reference>
<name>A0A9P6U5N7_9FUNG</name>
<comment type="caution">
    <text evidence="2">The sequence shown here is derived from an EMBL/GenBank/DDBJ whole genome shotgun (WGS) entry which is preliminary data.</text>
</comment>
<gene>
    <name evidence="2" type="ORF">DFQ27_003581</name>
</gene>
<dbReference type="Proteomes" id="UP000807716">
    <property type="component" value="Unassembled WGS sequence"/>
</dbReference>